<dbReference type="SUPFAM" id="SSF88659">
    <property type="entry name" value="Sigma3 and sigma4 domains of RNA polymerase sigma factors"/>
    <property type="match status" value="1"/>
</dbReference>
<evidence type="ECO:0000313" key="1">
    <source>
        <dbReference type="EMBL" id="MBJ6360941.1"/>
    </source>
</evidence>
<dbReference type="Gene3D" id="1.10.10.10">
    <property type="entry name" value="Winged helix-like DNA-binding domain superfamily/Winged helix DNA-binding domain"/>
    <property type="match status" value="1"/>
</dbReference>
<reference evidence="1" key="1">
    <citation type="submission" date="2020-12" db="EMBL/GenBank/DDBJ databases">
        <authorList>
            <person name="Huq M.A."/>
        </authorList>
    </citation>
    <scope>NUCLEOTIDE SEQUENCE</scope>
    <source>
        <strain evidence="1">MAHUQ-46</strain>
    </source>
</reference>
<dbReference type="InterPro" id="IPR036388">
    <property type="entry name" value="WH-like_DNA-bd_sf"/>
</dbReference>
<keyword evidence="2" id="KW-1185">Reference proteome</keyword>
<dbReference type="InterPro" id="IPR010861">
    <property type="entry name" value="DUF1492"/>
</dbReference>
<dbReference type="Proteomes" id="UP000640274">
    <property type="component" value="Unassembled WGS sequence"/>
</dbReference>
<dbReference type="AlphaFoldDB" id="A0A934MNF0"/>
<dbReference type="Pfam" id="PF07374">
    <property type="entry name" value="DUF1492"/>
    <property type="match status" value="1"/>
</dbReference>
<evidence type="ECO:0000313" key="2">
    <source>
        <dbReference type="Proteomes" id="UP000640274"/>
    </source>
</evidence>
<sequence length="81" mass="9420">MYSQMEDIGQDTMFDVDNRLIICKLLEGLSSSVGREILLKLYIKDQKEAEVARELNISQQAVNRWKNKMLKELSQMLRSAN</sequence>
<comment type="caution">
    <text evidence="1">The sequence shown here is derived from an EMBL/GenBank/DDBJ whole genome shotgun (WGS) entry which is preliminary data.</text>
</comment>
<accession>A0A934MNF0</accession>
<dbReference type="InterPro" id="IPR013324">
    <property type="entry name" value="RNA_pol_sigma_r3/r4-like"/>
</dbReference>
<name>A0A934MNF0_9BACL</name>
<organism evidence="1 2">
    <name type="scientific">Paenibacillus roseus</name>
    <dbReference type="NCBI Taxonomy" id="2798579"/>
    <lineage>
        <taxon>Bacteria</taxon>
        <taxon>Bacillati</taxon>
        <taxon>Bacillota</taxon>
        <taxon>Bacilli</taxon>
        <taxon>Bacillales</taxon>
        <taxon>Paenibacillaceae</taxon>
        <taxon>Paenibacillus</taxon>
    </lineage>
</organism>
<gene>
    <name evidence="1" type="ORF">JFN88_06360</name>
</gene>
<dbReference type="EMBL" id="JAELUP010000016">
    <property type="protein sequence ID" value="MBJ6360941.1"/>
    <property type="molecule type" value="Genomic_DNA"/>
</dbReference>
<proteinExistence type="predicted"/>
<protein>
    <submittedName>
        <fullName evidence="1">DUF1492 domain-containing protein</fullName>
    </submittedName>
</protein>